<keyword evidence="1" id="KW-0472">Membrane</keyword>
<sequence length="456" mass="50787">MVTVAFNHYEIQGTNALTTVFFVLSGCTLQRGQLAGKVQKNQPGGSDGSSMQCSGRFRTFLRYWYLQWLSRRVLRLLPLYVLLRWVLSGSEDSWASRLWFVDFLLQFYLLFPVISVGVSWILQPSPPPTNDAASLERVVNDEGQNSNFDKRHADWKVWCFIFSLALLRVLLGDEQSQFQFLRQKVLHAEFVRRRLGAELPRQVESILTDRWATPSGSQNLLCSLDNLCSFAMGVAVAHLSAGGFTSSSSSSSLKLWALLADLSFLFLILQAAGGFGYMLFFDASTGGNGILIQDFIATLNIASYYVLSCGRDNLAEFKRTKLPTSIVVAEEEGESSMESSTEDQRGRSKPGLFPLSGHLLRLPPMQTLGELSLSFYIIHTWNCRVWAWGGLNFFTGLSGNGCGTMGFHVFLQQFGPDLSAAALLFFLVERPCDRWSRALSLGTGGFLPMFLSKKGS</sequence>
<reference evidence="2" key="1">
    <citation type="submission" date="2021-02" db="EMBL/GenBank/DDBJ databases">
        <authorList>
            <person name="Dougan E. K."/>
            <person name="Rhodes N."/>
            <person name="Thang M."/>
            <person name="Chan C."/>
        </authorList>
    </citation>
    <scope>NUCLEOTIDE SEQUENCE</scope>
</reference>
<feature type="transmembrane region" description="Helical" evidence="1">
    <location>
        <begin position="99"/>
        <end position="122"/>
    </location>
</feature>
<dbReference type="EMBL" id="CAJNNW010000043">
    <property type="protein sequence ID" value="CAE8622380.1"/>
    <property type="molecule type" value="Genomic_DNA"/>
</dbReference>
<keyword evidence="1" id="KW-1133">Transmembrane helix</keyword>
<name>A0A813G619_POLGL</name>
<feature type="transmembrane region" description="Helical" evidence="1">
    <location>
        <begin position="255"/>
        <end position="278"/>
    </location>
</feature>
<dbReference type="AlphaFoldDB" id="A0A813G619"/>
<comment type="caution">
    <text evidence="2">The sequence shown here is derived from an EMBL/GenBank/DDBJ whole genome shotgun (WGS) entry which is preliminary data.</text>
</comment>
<proteinExistence type="predicted"/>
<feature type="transmembrane region" description="Helical" evidence="1">
    <location>
        <begin position="290"/>
        <end position="307"/>
    </location>
</feature>
<feature type="transmembrane region" description="Helical" evidence="1">
    <location>
        <begin position="155"/>
        <end position="171"/>
    </location>
</feature>
<gene>
    <name evidence="2" type="ORF">PGLA2088_LOCUS56</name>
</gene>
<evidence type="ECO:0000313" key="3">
    <source>
        <dbReference type="Proteomes" id="UP000626109"/>
    </source>
</evidence>
<protein>
    <submittedName>
        <fullName evidence="2">Uncharacterized protein</fullName>
    </submittedName>
</protein>
<keyword evidence="1" id="KW-0812">Transmembrane</keyword>
<accession>A0A813G619</accession>
<evidence type="ECO:0000256" key="1">
    <source>
        <dbReference type="SAM" id="Phobius"/>
    </source>
</evidence>
<organism evidence="2 3">
    <name type="scientific">Polarella glacialis</name>
    <name type="common">Dinoflagellate</name>
    <dbReference type="NCBI Taxonomy" id="89957"/>
    <lineage>
        <taxon>Eukaryota</taxon>
        <taxon>Sar</taxon>
        <taxon>Alveolata</taxon>
        <taxon>Dinophyceae</taxon>
        <taxon>Suessiales</taxon>
        <taxon>Suessiaceae</taxon>
        <taxon>Polarella</taxon>
    </lineage>
</organism>
<evidence type="ECO:0000313" key="2">
    <source>
        <dbReference type="EMBL" id="CAE8622380.1"/>
    </source>
</evidence>
<dbReference type="Proteomes" id="UP000626109">
    <property type="component" value="Unassembled WGS sequence"/>
</dbReference>